<protein>
    <submittedName>
        <fullName evidence="1">Uncharacterized protein</fullName>
    </submittedName>
</protein>
<sequence>MKIVMQLGNIFIYQMRMMSMLNRYLCMIEPKIHLIVGPSG</sequence>
<name>V6I314_9LEPT</name>
<dbReference type="AlphaFoldDB" id="V6I314"/>
<dbReference type="Proteomes" id="UP000018747">
    <property type="component" value="Unassembled WGS sequence"/>
</dbReference>
<evidence type="ECO:0000313" key="2">
    <source>
        <dbReference type="Proteomes" id="UP000018747"/>
    </source>
</evidence>
<dbReference type="EMBL" id="AHMT02000006">
    <property type="protein sequence ID" value="EQA64306.1"/>
    <property type="molecule type" value="Genomic_DNA"/>
</dbReference>
<keyword evidence="2" id="KW-1185">Reference proteome</keyword>
<proteinExistence type="predicted"/>
<comment type="caution">
    <text evidence="1">The sequence shown here is derived from an EMBL/GenBank/DDBJ whole genome shotgun (WGS) entry which is preliminary data.</text>
</comment>
<accession>V6I314</accession>
<organism evidence="1 2">
    <name type="scientific">Leptospira alexanderi serovar Manhao 3 str. L 60</name>
    <dbReference type="NCBI Taxonomy" id="1049759"/>
    <lineage>
        <taxon>Bacteria</taxon>
        <taxon>Pseudomonadati</taxon>
        <taxon>Spirochaetota</taxon>
        <taxon>Spirochaetia</taxon>
        <taxon>Leptospirales</taxon>
        <taxon>Leptospiraceae</taxon>
        <taxon>Leptospira</taxon>
    </lineage>
</organism>
<evidence type="ECO:0000313" key="1">
    <source>
        <dbReference type="EMBL" id="EQA64306.1"/>
    </source>
</evidence>
<gene>
    <name evidence="1" type="ORF">LEP1GSC062_2012</name>
</gene>
<reference evidence="1" key="1">
    <citation type="submission" date="2013-05" db="EMBL/GenBank/DDBJ databases">
        <authorList>
            <person name="Harkins D.M."/>
            <person name="Durkin A.S."/>
            <person name="Brinkac L.M."/>
            <person name="Haft D.H."/>
            <person name="Selengut J.D."/>
            <person name="Sanka R."/>
            <person name="DePew J."/>
            <person name="Purushe J."/>
            <person name="Hartskeerl R.A."/>
            <person name="Ahmed A."/>
            <person name="van der Linden H."/>
            <person name="Goris M.G.A."/>
            <person name="Vinetz J.M."/>
            <person name="Sutton G.G."/>
            <person name="Nierman W.C."/>
            <person name="Fouts D.E."/>
        </authorList>
    </citation>
    <scope>NUCLEOTIDE SEQUENCE [LARGE SCALE GENOMIC DNA]</scope>
    <source>
        <strain evidence="1">L 60</strain>
    </source>
</reference>